<dbReference type="GeneID" id="62159731"/>
<accession>A0A9P6LMR0</accession>
<dbReference type="Gene3D" id="1.10.510.10">
    <property type="entry name" value="Transferase(Phosphotransferase) domain 1"/>
    <property type="match status" value="1"/>
</dbReference>
<organism evidence="1 2">
    <name type="scientific">Colletotrichum karsti</name>
    <dbReference type="NCBI Taxonomy" id="1095194"/>
    <lineage>
        <taxon>Eukaryota</taxon>
        <taxon>Fungi</taxon>
        <taxon>Dikarya</taxon>
        <taxon>Ascomycota</taxon>
        <taxon>Pezizomycotina</taxon>
        <taxon>Sordariomycetes</taxon>
        <taxon>Hypocreomycetidae</taxon>
        <taxon>Glomerellales</taxon>
        <taxon>Glomerellaceae</taxon>
        <taxon>Colletotrichum</taxon>
        <taxon>Colletotrichum boninense species complex</taxon>
    </lineage>
</organism>
<protein>
    <recommendedName>
        <fullName evidence="3">Protein kinase domain-containing protein</fullName>
    </recommendedName>
</protein>
<dbReference type="SUPFAM" id="SSF56112">
    <property type="entry name" value="Protein kinase-like (PK-like)"/>
    <property type="match status" value="1"/>
</dbReference>
<proteinExistence type="predicted"/>
<dbReference type="Proteomes" id="UP000781932">
    <property type="component" value="Unassembled WGS sequence"/>
</dbReference>
<dbReference type="EMBL" id="JAATWM020000010">
    <property type="protein sequence ID" value="KAF9878446.1"/>
    <property type="molecule type" value="Genomic_DNA"/>
</dbReference>
<comment type="caution">
    <text evidence="1">The sequence shown here is derived from an EMBL/GenBank/DDBJ whole genome shotgun (WGS) entry which is preliminary data.</text>
</comment>
<name>A0A9P6LMR0_9PEZI</name>
<evidence type="ECO:0000313" key="1">
    <source>
        <dbReference type="EMBL" id="KAF9878446.1"/>
    </source>
</evidence>
<evidence type="ECO:0008006" key="3">
    <source>
        <dbReference type="Google" id="ProtNLM"/>
    </source>
</evidence>
<reference evidence="1" key="2">
    <citation type="submission" date="2020-11" db="EMBL/GenBank/DDBJ databases">
        <title>Whole genome sequencing of Colletotrichum sp.</title>
        <authorList>
            <person name="Li H."/>
        </authorList>
    </citation>
    <scope>NUCLEOTIDE SEQUENCE</scope>
    <source>
        <strain evidence="1">CkLH20</strain>
    </source>
</reference>
<evidence type="ECO:0000313" key="2">
    <source>
        <dbReference type="Proteomes" id="UP000781932"/>
    </source>
</evidence>
<keyword evidence="2" id="KW-1185">Reference proteome</keyword>
<sequence>MVVSLEEDVAGEFETFVKDYINLHNCFGIDYHDKRRSFIPQPALAEFWSTEKLSHVLSKVPGIQTESWNGAAVEDYLAVFSVLVLLRRHETFGHFTHAKLNDQKLPLTTPEDYQNIDPQLEAILPEFIKLQWQFCPFSFDNGSGHIPRHLNLQPDIILPILRKVRLNVSEHSYQTHGLATIYKAELHPLCGRPADTVVLKEYHEGNEHAKKLHEAERSAYAQVQSSTVASIKTCYESFELCGRNTLVLEYAPGGTLRSTFEEDRPPVNDWQRERFWTRIFGLLDGLSAIHKLAAREKLKGSHGFVRPQSVMICGNVSKDANGASFKFADMGSSYFSERVNYAQRESHGTVPGVDTSRTIVGDLQDFGAILSEALIWSVFGETGRIAYKKERIANTQLRVFDVAERWHNRTIEATGGVAKALSRLILELVNATGPSQIGNYTSFLAKWKSVAASLRTDNIRSDLPGNRPPCWPRSTQPFMLFGQDNAKNIELDGVTDSGYHTLSRGDGPSTEDAGTTNMDFDDNATIMTNNEALNLTPDEKDQGVNEFAGHLYNAVKSDLDVEACNPGPGRSMLSLLKAFSVKLAAAEPTDDAKYISTFVRAHRK</sequence>
<gene>
    <name evidence="1" type="ORF">CkaCkLH20_03938</name>
</gene>
<dbReference type="OrthoDB" id="5396681at2759"/>
<dbReference type="AlphaFoldDB" id="A0A9P6LMR0"/>
<dbReference type="RefSeq" id="XP_038747907.1">
    <property type="nucleotide sequence ID" value="XM_038886657.1"/>
</dbReference>
<reference evidence="1" key="1">
    <citation type="submission" date="2020-03" db="EMBL/GenBank/DDBJ databases">
        <authorList>
            <person name="He L."/>
        </authorList>
    </citation>
    <scope>NUCLEOTIDE SEQUENCE</scope>
    <source>
        <strain evidence="1">CkLH20</strain>
    </source>
</reference>
<dbReference type="InterPro" id="IPR011009">
    <property type="entry name" value="Kinase-like_dom_sf"/>
</dbReference>